<evidence type="ECO:0000256" key="1">
    <source>
        <dbReference type="SAM" id="Phobius"/>
    </source>
</evidence>
<feature type="transmembrane region" description="Helical" evidence="1">
    <location>
        <begin position="42"/>
        <end position="65"/>
    </location>
</feature>
<feature type="transmembrane region" description="Helical" evidence="1">
    <location>
        <begin position="117"/>
        <end position="135"/>
    </location>
</feature>
<evidence type="ECO:0000313" key="2">
    <source>
        <dbReference type="EMBL" id="AYQ73982.1"/>
    </source>
</evidence>
<keyword evidence="3" id="KW-1185">Reference proteome</keyword>
<sequence length="216" mass="23067">MELFGVLVWGLALGLKHALEPDHVIAVSTIAGQSKSLWRSSLAGVFWGIGHASTLLLTGILLIGLNVMLVGKWALSLEFAVGIMLVFLGSSSIVRFARGRGQAAQRPPQTASIYRKSTLIGVVHGMAGSGALVLLTMSTVKLWWEAVIYIAVFGAGTIGGMLVFSTLIGVPFALTRKSRKLSHALGIVSGGVSAVFGLYYMYNMGIKEGLFRMWLQ</sequence>
<evidence type="ECO:0000313" key="3">
    <source>
        <dbReference type="Proteomes" id="UP000269097"/>
    </source>
</evidence>
<name>A0A3G3K0P7_9BACL</name>
<reference evidence="2 3" key="1">
    <citation type="submission" date="2018-10" db="EMBL/GenBank/DDBJ databases">
        <title>Genome Sequence of Cohnella sp.</title>
        <authorList>
            <person name="Srinivasan S."/>
            <person name="Kim M.K."/>
        </authorList>
    </citation>
    <scope>NUCLEOTIDE SEQUENCE [LARGE SCALE GENOMIC DNA]</scope>
    <source>
        <strain evidence="2 3">18JY8-7</strain>
    </source>
</reference>
<gene>
    <name evidence="2" type="ORF">EAV92_16200</name>
</gene>
<dbReference type="Proteomes" id="UP000269097">
    <property type="component" value="Chromosome"/>
</dbReference>
<dbReference type="PANTHER" id="PTHR33876:SF4">
    <property type="entry name" value="CHLOROPLAST PROTEIN FOR GROWTH AND FERTILITY 2"/>
    <property type="match status" value="1"/>
</dbReference>
<dbReference type="InterPro" id="IPR052776">
    <property type="entry name" value="Chloro_ReproSupport/MetalTrans"/>
</dbReference>
<dbReference type="RefSeq" id="WP_123042066.1">
    <property type="nucleotide sequence ID" value="NZ_CP033433.1"/>
</dbReference>
<protein>
    <submittedName>
        <fullName evidence="2">Urease accessory protein UreH</fullName>
    </submittedName>
</protein>
<keyword evidence="1" id="KW-0472">Membrane</keyword>
<dbReference type="KEGG" id="coh:EAV92_16200"/>
<accession>A0A3G3K0P7</accession>
<feature type="transmembrane region" description="Helical" evidence="1">
    <location>
        <begin position="147"/>
        <end position="172"/>
    </location>
</feature>
<dbReference type="EMBL" id="CP033433">
    <property type="protein sequence ID" value="AYQ73982.1"/>
    <property type="molecule type" value="Genomic_DNA"/>
</dbReference>
<feature type="transmembrane region" description="Helical" evidence="1">
    <location>
        <begin position="77"/>
        <end position="97"/>
    </location>
</feature>
<organism evidence="2 3">
    <name type="scientific">Cohnella candidum</name>
    <dbReference type="NCBI Taxonomy" id="2674991"/>
    <lineage>
        <taxon>Bacteria</taxon>
        <taxon>Bacillati</taxon>
        <taxon>Bacillota</taxon>
        <taxon>Bacilli</taxon>
        <taxon>Bacillales</taxon>
        <taxon>Paenibacillaceae</taxon>
        <taxon>Cohnella</taxon>
    </lineage>
</organism>
<dbReference type="AlphaFoldDB" id="A0A3G3K0P7"/>
<feature type="transmembrane region" description="Helical" evidence="1">
    <location>
        <begin position="184"/>
        <end position="202"/>
    </location>
</feature>
<keyword evidence="1" id="KW-1133">Transmembrane helix</keyword>
<keyword evidence="1" id="KW-0812">Transmembrane</keyword>
<dbReference type="PANTHER" id="PTHR33876">
    <property type="entry name" value="UNNAMED PRODUCT"/>
    <property type="match status" value="1"/>
</dbReference>
<proteinExistence type="predicted"/>